<protein>
    <submittedName>
        <fullName evidence="1">Uncharacterized protein</fullName>
    </submittedName>
</protein>
<name>A0A564Y073_HYMDI</name>
<accession>A0A564Y073</accession>
<keyword evidence="2" id="KW-1185">Reference proteome</keyword>
<sequence>MNEVDIIAPSERFDIFEGDSMKKRVVYHFQDVSEQQTAESSEASAKTQR</sequence>
<evidence type="ECO:0000313" key="1">
    <source>
        <dbReference type="EMBL" id="VUZ40610.1"/>
    </source>
</evidence>
<proteinExistence type="predicted"/>
<reference evidence="1 2" key="1">
    <citation type="submission" date="2019-07" db="EMBL/GenBank/DDBJ databases">
        <authorList>
            <person name="Jastrzebski P J."/>
            <person name="Paukszto L."/>
            <person name="Jastrzebski P J."/>
        </authorList>
    </citation>
    <scope>NUCLEOTIDE SEQUENCE [LARGE SCALE GENOMIC DNA]</scope>
    <source>
        <strain evidence="1 2">WMS-il1</strain>
    </source>
</reference>
<gene>
    <name evidence="1" type="ORF">WMSIL1_LOCUS1608</name>
</gene>
<organism evidence="1 2">
    <name type="scientific">Hymenolepis diminuta</name>
    <name type="common">Rat tapeworm</name>
    <dbReference type="NCBI Taxonomy" id="6216"/>
    <lineage>
        <taxon>Eukaryota</taxon>
        <taxon>Metazoa</taxon>
        <taxon>Spiralia</taxon>
        <taxon>Lophotrochozoa</taxon>
        <taxon>Platyhelminthes</taxon>
        <taxon>Cestoda</taxon>
        <taxon>Eucestoda</taxon>
        <taxon>Cyclophyllidea</taxon>
        <taxon>Hymenolepididae</taxon>
        <taxon>Hymenolepis</taxon>
    </lineage>
</organism>
<evidence type="ECO:0000313" key="2">
    <source>
        <dbReference type="Proteomes" id="UP000321570"/>
    </source>
</evidence>
<dbReference type="AlphaFoldDB" id="A0A564Y073"/>
<dbReference type="EMBL" id="CABIJS010000035">
    <property type="protein sequence ID" value="VUZ40610.1"/>
    <property type="molecule type" value="Genomic_DNA"/>
</dbReference>
<dbReference type="Proteomes" id="UP000321570">
    <property type="component" value="Unassembled WGS sequence"/>
</dbReference>